<gene>
    <name evidence="12" type="primary">corA</name>
    <name evidence="12" type="ORF">rosag_27100</name>
</gene>
<keyword evidence="5" id="KW-0997">Cell inner membrane</keyword>
<evidence type="ECO:0000256" key="1">
    <source>
        <dbReference type="ARBA" id="ARBA00004651"/>
    </source>
</evidence>
<dbReference type="Gene3D" id="1.20.58.340">
    <property type="entry name" value="Magnesium transport protein CorA, transmembrane region"/>
    <property type="match status" value="2"/>
</dbReference>
<keyword evidence="13" id="KW-1185">Reference proteome</keyword>
<evidence type="ECO:0000256" key="10">
    <source>
        <dbReference type="ARBA" id="ARBA00023136"/>
    </source>
</evidence>
<evidence type="ECO:0000256" key="11">
    <source>
        <dbReference type="SAM" id="Phobius"/>
    </source>
</evidence>
<evidence type="ECO:0000256" key="5">
    <source>
        <dbReference type="ARBA" id="ARBA00022519"/>
    </source>
</evidence>
<feature type="transmembrane region" description="Helical" evidence="11">
    <location>
        <begin position="324"/>
        <end position="344"/>
    </location>
</feature>
<comment type="similarity">
    <text evidence="2">Belongs to the CorA metal ion transporter (MIT) (TC 1.A.35) family.</text>
</comment>
<dbReference type="GO" id="GO:0000287">
    <property type="term" value="F:magnesium ion binding"/>
    <property type="evidence" value="ECO:0007669"/>
    <property type="project" value="TreeGrafter"/>
</dbReference>
<evidence type="ECO:0000313" key="13">
    <source>
        <dbReference type="Proteomes" id="UP001161325"/>
    </source>
</evidence>
<evidence type="ECO:0000256" key="8">
    <source>
        <dbReference type="ARBA" id="ARBA00022989"/>
    </source>
</evidence>
<name>A0AA37Q7P5_9BACT</name>
<dbReference type="EMBL" id="BRXS01000004">
    <property type="protein sequence ID" value="GLC26197.1"/>
    <property type="molecule type" value="Genomic_DNA"/>
</dbReference>
<keyword evidence="4" id="KW-1003">Cell membrane</keyword>
<reference evidence="12" key="1">
    <citation type="submission" date="2022-08" db="EMBL/GenBank/DDBJ databases">
        <title>Draft genome sequencing of Roseisolibacter agri AW1220.</title>
        <authorList>
            <person name="Tobiishi Y."/>
            <person name="Tonouchi A."/>
        </authorList>
    </citation>
    <scope>NUCLEOTIDE SEQUENCE</scope>
    <source>
        <strain evidence="12">AW1220</strain>
    </source>
</reference>
<sequence length="350" mass="39576">MTTDARLTGAVAAATGTHATQPGSRTPFSVWRAPDGTVQRNLSLQELTRAFASGEGQLWLDVDLSQRSQHALLEKVFHFHPLTIEDTLNPQSRVKYEEHDQYLFVVARGVRFCDDTSDPYDIETLNLYAYLGPNWLVTVHAEGATAISQVRARVDQGIDVLARGPARLMHAVLDEAVDEFFPILDRVDEFLDGLEERVFVRFDQSALRDIFSVKRLVLQLRRHLAPQREMLNQLTNRPNELLPPSTQLYFRDVYDHVLRINDSLDAYRELLSSTLDSYLSQVSNRLGQSSKALAVVATVTLPFVIVSGMWGMNFSHIPLAHHPHGFWLLLGAQLLIAACILAVLRWRRII</sequence>
<keyword evidence="10 11" id="KW-0472">Membrane</keyword>
<dbReference type="InterPro" id="IPR045861">
    <property type="entry name" value="CorA_cytoplasmic_dom"/>
</dbReference>
<protein>
    <submittedName>
        <fullName evidence="12">Magnesium transport protein CorA</fullName>
    </submittedName>
</protein>
<evidence type="ECO:0000256" key="4">
    <source>
        <dbReference type="ARBA" id="ARBA00022475"/>
    </source>
</evidence>
<dbReference type="GO" id="GO:0015087">
    <property type="term" value="F:cobalt ion transmembrane transporter activity"/>
    <property type="evidence" value="ECO:0007669"/>
    <property type="project" value="TreeGrafter"/>
</dbReference>
<keyword evidence="7" id="KW-0862">Zinc</keyword>
<evidence type="ECO:0000256" key="6">
    <source>
        <dbReference type="ARBA" id="ARBA00022692"/>
    </source>
</evidence>
<dbReference type="GO" id="GO:0050897">
    <property type="term" value="F:cobalt ion binding"/>
    <property type="evidence" value="ECO:0007669"/>
    <property type="project" value="TreeGrafter"/>
</dbReference>
<organism evidence="12 13">
    <name type="scientific">Roseisolibacter agri</name>
    <dbReference type="NCBI Taxonomy" id="2014610"/>
    <lineage>
        <taxon>Bacteria</taxon>
        <taxon>Pseudomonadati</taxon>
        <taxon>Gemmatimonadota</taxon>
        <taxon>Gemmatimonadia</taxon>
        <taxon>Gemmatimonadales</taxon>
        <taxon>Gemmatimonadaceae</taxon>
        <taxon>Roseisolibacter</taxon>
    </lineage>
</organism>
<keyword evidence="6 11" id="KW-0812">Transmembrane</keyword>
<dbReference type="Proteomes" id="UP001161325">
    <property type="component" value="Unassembled WGS sequence"/>
</dbReference>
<feature type="transmembrane region" description="Helical" evidence="11">
    <location>
        <begin position="292"/>
        <end position="312"/>
    </location>
</feature>
<evidence type="ECO:0000256" key="3">
    <source>
        <dbReference type="ARBA" id="ARBA00022448"/>
    </source>
</evidence>
<evidence type="ECO:0000256" key="9">
    <source>
        <dbReference type="ARBA" id="ARBA00023065"/>
    </source>
</evidence>
<dbReference type="SUPFAM" id="SSF144083">
    <property type="entry name" value="Magnesium transport protein CorA, transmembrane region"/>
    <property type="match status" value="1"/>
</dbReference>
<dbReference type="InterPro" id="IPR045863">
    <property type="entry name" value="CorA_TM1_TM2"/>
</dbReference>
<evidence type="ECO:0000256" key="7">
    <source>
        <dbReference type="ARBA" id="ARBA00022833"/>
    </source>
</evidence>
<keyword evidence="8 11" id="KW-1133">Transmembrane helix</keyword>
<dbReference type="Pfam" id="PF01544">
    <property type="entry name" value="CorA"/>
    <property type="match status" value="1"/>
</dbReference>
<dbReference type="Gene3D" id="3.30.460.20">
    <property type="entry name" value="CorA soluble domain-like"/>
    <property type="match status" value="1"/>
</dbReference>
<dbReference type="RefSeq" id="WP_284350656.1">
    <property type="nucleotide sequence ID" value="NZ_BRXS01000004.1"/>
</dbReference>
<keyword evidence="9" id="KW-0406">Ion transport</keyword>
<proteinExistence type="inferred from homology"/>
<dbReference type="PANTHER" id="PTHR46494:SF3">
    <property type="entry name" value="ZINC TRANSPORT PROTEIN ZNTB"/>
    <property type="match status" value="1"/>
</dbReference>
<keyword evidence="3" id="KW-0813">Transport</keyword>
<comment type="subcellular location">
    <subcellularLocation>
        <location evidence="1">Cell membrane</location>
        <topology evidence="1">Multi-pass membrane protein</topology>
    </subcellularLocation>
</comment>
<evidence type="ECO:0000313" key="12">
    <source>
        <dbReference type="EMBL" id="GLC26197.1"/>
    </source>
</evidence>
<evidence type="ECO:0000256" key="2">
    <source>
        <dbReference type="ARBA" id="ARBA00009765"/>
    </source>
</evidence>
<dbReference type="GO" id="GO:0015095">
    <property type="term" value="F:magnesium ion transmembrane transporter activity"/>
    <property type="evidence" value="ECO:0007669"/>
    <property type="project" value="TreeGrafter"/>
</dbReference>
<dbReference type="InterPro" id="IPR002523">
    <property type="entry name" value="MgTranspt_CorA/ZnTranspt_ZntB"/>
</dbReference>
<dbReference type="SUPFAM" id="SSF143865">
    <property type="entry name" value="CorA soluble domain-like"/>
    <property type="match status" value="1"/>
</dbReference>
<accession>A0AA37Q7P5</accession>
<dbReference type="AlphaFoldDB" id="A0AA37Q7P5"/>
<dbReference type="PANTHER" id="PTHR46494">
    <property type="entry name" value="CORA FAMILY METAL ION TRANSPORTER (EUROFUNG)"/>
    <property type="match status" value="1"/>
</dbReference>
<comment type="caution">
    <text evidence="12">The sequence shown here is derived from an EMBL/GenBank/DDBJ whole genome shotgun (WGS) entry which is preliminary data.</text>
</comment>
<dbReference type="CDD" id="cd12822">
    <property type="entry name" value="TmCorA-like"/>
    <property type="match status" value="1"/>
</dbReference>
<dbReference type="GO" id="GO:0005886">
    <property type="term" value="C:plasma membrane"/>
    <property type="evidence" value="ECO:0007669"/>
    <property type="project" value="UniProtKB-SubCell"/>
</dbReference>